<organism evidence="2 3">
    <name type="scientific">Staphylothermus hellenicus (strain DSM 12710 / JCM 10830 / BK20S6-10-b1 / P8)</name>
    <dbReference type="NCBI Taxonomy" id="591019"/>
    <lineage>
        <taxon>Archaea</taxon>
        <taxon>Thermoproteota</taxon>
        <taxon>Thermoprotei</taxon>
        <taxon>Desulfurococcales</taxon>
        <taxon>Desulfurococcaceae</taxon>
        <taxon>Staphylothermus</taxon>
    </lineage>
</organism>
<dbReference type="HOGENOM" id="CLU_1222573_0_0_2"/>
<proteinExistence type="predicted"/>
<feature type="transmembrane region" description="Helical" evidence="1">
    <location>
        <begin position="7"/>
        <end position="27"/>
    </location>
</feature>
<protein>
    <submittedName>
        <fullName evidence="2">Uncharacterized protein</fullName>
    </submittedName>
</protein>
<name>D7D886_STAHD</name>
<feature type="transmembrane region" description="Helical" evidence="1">
    <location>
        <begin position="33"/>
        <end position="49"/>
    </location>
</feature>
<dbReference type="AlphaFoldDB" id="D7D886"/>
<keyword evidence="1" id="KW-0472">Membrane</keyword>
<dbReference type="Proteomes" id="UP000002573">
    <property type="component" value="Chromosome"/>
</dbReference>
<evidence type="ECO:0000313" key="2">
    <source>
        <dbReference type="EMBL" id="ADI31982.1"/>
    </source>
</evidence>
<reference evidence="2 3" key="2">
    <citation type="journal article" date="2011" name="Stand. Genomic Sci.">
        <title>Complete genome sequence of Staphylothermus hellenicus P8.</title>
        <authorList>
            <person name="Anderson I."/>
            <person name="Wirth R."/>
            <person name="Lucas S."/>
            <person name="Copeland A."/>
            <person name="Lapidus A."/>
            <person name="Cheng J.F."/>
            <person name="Goodwin L."/>
            <person name="Pitluck S."/>
            <person name="Davenport K."/>
            <person name="Detter J.C."/>
            <person name="Han C."/>
            <person name="Tapia R."/>
            <person name="Land M."/>
            <person name="Hauser L."/>
            <person name="Pati A."/>
            <person name="Mikhailova N."/>
            <person name="Woyke T."/>
            <person name="Klenk H.P."/>
            <person name="Kyrpides N."/>
            <person name="Ivanova N."/>
        </authorList>
    </citation>
    <scope>NUCLEOTIDE SEQUENCE [LARGE SCALE GENOMIC DNA]</scope>
    <source>
        <strain evidence="3">DSM 12710 / JCM 10830 / BK20S6-10-b1 / P8</strain>
    </source>
</reference>
<evidence type="ECO:0000256" key="1">
    <source>
        <dbReference type="SAM" id="Phobius"/>
    </source>
</evidence>
<sequence>MVRVYQKIGLLLMITGSILAGLTYFFMGFNPLFALWFGLVIIGASMYLTPEETIGRREVLLFIEYALSNIARLVEAMGIGSSNLYRCINGEVYIYAGNNLDETIDTDPSKTMIIFNKDNEPILILRSPISRGIIEGYNDICSAIDYVVTEYLGIAENTRCVDSDEQVVVDIDKPKISSPASLEKSIGSIYGIIVSSIASMLGTGKAVLLVDEKRGGGRRIVVGKLR</sequence>
<reference evidence="3" key="1">
    <citation type="submission" date="2010-05" db="EMBL/GenBank/DDBJ databases">
        <title>Complete sequence of Staphylothermus hellenicus DSM 12710.</title>
        <authorList>
            <consortium name="US DOE Joint Genome Institute"/>
            <person name="Lucas S."/>
            <person name="Copeland A."/>
            <person name="Lapidus A."/>
            <person name="Cheng J.-F."/>
            <person name="Bruce D."/>
            <person name="Goodwin L."/>
            <person name="Pitluck S."/>
            <person name="Davenport K."/>
            <person name="Detter J.C."/>
            <person name="Han C."/>
            <person name="Tapia R."/>
            <person name="Larimer F."/>
            <person name="Land M."/>
            <person name="Hauser L."/>
            <person name="Kyrpides N."/>
            <person name="Mikhailova N."/>
            <person name="Anderson I.J."/>
            <person name="Woyke T."/>
        </authorList>
    </citation>
    <scope>NUCLEOTIDE SEQUENCE [LARGE SCALE GENOMIC DNA]</scope>
    <source>
        <strain evidence="3">DSM 12710 / JCM 10830 / BK20S6-10-b1 / P8</strain>
    </source>
</reference>
<dbReference type="eggNOG" id="arCOG13659">
    <property type="taxonomic scope" value="Archaea"/>
</dbReference>
<keyword evidence="3" id="KW-1185">Reference proteome</keyword>
<dbReference type="EMBL" id="CP002051">
    <property type="protein sequence ID" value="ADI31982.1"/>
    <property type="molecule type" value="Genomic_DNA"/>
</dbReference>
<dbReference type="STRING" id="591019.Shell_0872"/>
<dbReference type="KEGG" id="shc:Shell_0872"/>
<keyword evidence="1" id="KW-1133">Transmembrane helix</keyword>
<evidence type="ECO:0000313" key="3">
    <source>
        <dbReference type="Proteomes" id="UP000002573"/>
    </source>
</evidence>
<gene>
    <name evidence="2" type="ordered locus">Shell_0872</name>
</gene>
<keyword evidence="1" id="KW-0812">Transmembrane</keyword>
<accession>D7D886</accession>